<reference evidence="1" key="1">
    <citation type="submission" date="2020-09" db="EMBL/GenBank/DDBJ databases">
        <title>Comparative genome analyses of four rice-infecting Rhizoctonia solani isolates reveal extensive enrichment of homogalacturonan modification genes.</title>
        <authorList>
            <person name="Lee D.-Y."/>
            <person name="Jeon J."/>
            <person name="Kim K.-T."/>
            <person name="Cheong K."/>
            <person name="Song H."/>
            <person name="Choi G."/>
            <person name="Ko J."/>
            <person name="Opiyo S.O."/>
            <person name="Zuo S."/>
            <person name="Madhav S."/>
            <person name="Lee Y.-H."/>
            <person name="Wang G.-L."/>
        </authorList>
    </citation>
    <scope>NUCLEOTIDE SEQUENCE</scope>
    <source>
        <strain evidence="1">AG1-IA B2</strain>
    </source>
</reference>
<dbReference type="Proteomes" id="UP000614334">
    <property type="component" value="Unassembled WGS sequence"/>
</dbReference>
<evidence type="ECO:0000313" key="2">
    <source>
        <dbReference type="Proteomes" id="UP000614334"/>
    </source>
</evidence>
<sequence length="98" mass="11246">MNTEAPEDDKPVWHDLPLNYPLPLSQTAFKNGPLSPWDTMIQRQEEEKRDLKLWAEAPKDTLANDACDEDGENSDVETILGDDDVDEHDWDMANDFDD</sequence>
<name>A0A8H7IF58_9AGAM</name>
<gene>
    <name evidence="1" type="ORF">RHS01_04781</name>
</gene>
<proteinExistence type="predicted"/>
<comment type="caution">
    <text evidence="1">The sequence shown here is derived from an EMBL/GenBank/DDBJ whole genome shotgun (WGS) entry which is preliminary data.</text>
</comment>
<dbReference type="EMBL" id="JACYCF010000007">
    <property type="protein sequence ID" value="KAF8756198.1"/>
    <property type="molecule type" value="Genomic_DNA"/>
</dbReference>
<organism evidence="1 2">
    <name type="scientific">Rhizoctonia solani</name>
    <dbReference type="NCBI Taxonomy" id="456999"/>
    <lineage>
        <taxon>Eukaryota</taxon>
        <taxon>Fungi</taxon>
        <taxon>Dikarya</taxon>
        <taxon>Basidiomycota</taxon>
        <taxon>Agaricomycotina</taxon>
        <taxon>Agaricomycetes</taxon>
        <taxon>Cantharellales</taxon>
        <taxon>Ceratobasidiaceae</taxon>
        <taxon>Rhizoctonia</taxon>
    </lineage>
</organism>
<protein>
    <submittedName>
        <fullName evidence="1">Uncharacterized protein</fullName>
    </submittedName>
</protein>
<accession>A0A8H7IF58</accession>
<dbReference type="AlphaFoldDB" id="A0A8H7IF58"/>
<evidence type="ECO:0000313" key="1">
    <source>
        <dbReference type="EMBL" id="KAF8756198.1"/>
    </source>
</evidence>